<evidence type="ECO:0000313" key="7">
    <source>
        <dbReference type="EMBL" id="CAI9783747.1"/>
    </source>
</evidence>
<dbReference type="Proteomes" id="UP000834106">
    <property type="component" value="Chromosome 20"/>
</dbReference>
<dbReference type="SMART" id="SM00380">
    <property type="entry name" value="AP2"/>
    <property type="match status" value="1"/>
</dbReference>
<keyword evidence="4" id="KW-0804">Transcription</keyword>
<feature type="domain" description="AP2/ERF" evidence="6">
    <location>
        <begin position="26"/>
        <end position="90"/>
    </location>
</feature>
<dbReference type="GO" id="GO:0003700">
    <property type="term" value="F:DNA-binding transcription factor activity"/>
    <property type="evidence" value="ECO:0007669"/>
    <property type="project" value="InterPro"/>
</dbReference>
<dbReference type="CDD" id="cd00018">
    <property type="entry name" value="AP2"/>
    <property type="match status" value="1"/>
</dbReference>
<evidence type="ECO:0000256" key="3">
    <source>
        <dbReference type="ARBA" id="ARBA00023125"/>
    </source>
</evidence>
<dbReference type="AlphaFoldDB" id="A0AAD2E9F9"/>
<gene>
    <name evidence="7" type="ORF">FPE_LOCUS30892</name>
</gene>
<organism evidence="7 8">
    <name type="scientific">Fraxinus pennsylvanica</name>
    <dbReference type="NCBI Taxonomy" id="56036"/>
    <lineage>
        <taxon>Eukaryota</taxon>
        <taxon>Viridiplantae</taxon>
        <taxon>Streptophyta</taxon>
        <taxon>Embryophyta</taxon>
        <taxon>Tracheophyta</taxon>
        <taxon>Spermatophyta</taxon>
        <taxon>Magnoliopsida</taxon>
        <taxon>eudicotyledons</taxon>
        <taxon>Gunneridae</taxon>
        <taxon>Pentapetalae</taxon>
        <taxon>asterids</taxon>
        <taxon>lamiids</taxon>
        <taxon>Lamiales</taxon>
        <taxon>Oleaceae</taxon>
        <taxon>Oleeae</taxon>
        <taxon>Fraxinus</taxon>
    </lineage>
</organism>
<dbReference type="InterPro" id="IPR001471">
    <property type="entry name" value="AP2/ERF_dom"/>
</dbReference>
<evidence type="ECO:0000256" key="2">
    <source>
        <dbReference type="ARBA" id="ARBA00023015"/>
    </source>
</evidence>
<evidence type="ECO:0000313" key="8">
    <source>
        <dbReference type="Proteomes" id="UP000834106"/>
    </source>
</evidence>
<evidence type="ECO:0000256" key="1">
    <source>
        <dbReference type="ARBA" id="ARBA00004123"/>
    </source>
</evidence>
<evidence type="ECO:0000256" key="5">
    <source>
        <dbReference type="ARBA" id="ARBA00023242"/>
    </source>
</evidence>
<dbReference type="InterPro" id="IPR044808">
    <property type="entry name" value="ERF_plant"/>
</dbReference>
<evidence type="ECO:0000256" key="4">
    <source>
        <dbReference type="ARBA" id="ARBA00023163"/>
    </source>
</evidence>
<dbReference type="GO" id="GO:0003677">
    <property type="term" value="F:DNA binding"/>
    <property type="evidence" value="ECO:0007669"/>
    <property type="project" value="UniProtKB-KW"/>
</dbReference>
<accession>A0AAD2E9F9</accession>
<dbReference type="GO" id="GO:0005634">
    <property type="term" value="C:nucleus"/>
    <property type="evidence" value="ECO:0007669"/>
    <property type="project" value="UniProtKB-SubCell"/>
</dbReference>
<dbReference type="GO" id="GO:0009873">
    <property type="term" value="P:ethylene-activated signaling pathway"/>
    <property type="evidence" value="ECO:0007669"/>
    <property type="project" value="InterPro"/>
</dbReference>
<proteinExistence type="predicted"/>
<keyword evidence="3" id="KW-0238">DNA-binding</keyword>
<keyword evidence="5" id="KW-0539">Nucleus</keyword>
<dbReference type="Gene3D" id="3.30.730.10">
    <property type="entry name" value="AP2/ERF domain"/>
    <property type="match status" value="1"/>
</dbReference>
<dbReference type="PANTHER" id="PTHR31190:SF400">
    <property type="entry name" value="ETHYLENE-RESPONSIVE TRANSCRIPTION FACTOR 1B-LIKE"/>
    <property type="match status" value="1"/>
</dbReference>
<dbReference type="PANTHER" id="PTHR31190">
    <property type="entry name" value="DNA-BINDING DOMAIN"/>
    <property type="match status" value="1"/>
</dbReference>
<comment type="subcellular location">
    <subcellularLocation>
        <location evidence="1">Nucleus</location>
    </subcellularLocation>
</comment>
<dbReference type="InterPro" id="IPR036955">
    <property type="entry name" value="AP2/ERF_dom_sf"/>
</dbReference>
<keyword evidence="8" id="KW-1185">Reference proteome</keyword>
<dbReference type="PROSITE" id="PS51032">
    <property type="entry name" value="AP2_ERF"/>
    <property type="match status" value="1"/>
</dbReference>
<dbReference type="InterPro" id="IPR016177">
    <property type="entry name" value="DNA-bd_dom_sf"/>
</dbReference>
<protein>
    <recommendedName>
        <fullName evidence="6">AP2/ERF domain-containing protein</fullName>
    </recommendedName>
</protein>
<name>A0AAD2E9F9_9LAMI</name>
<sequence length="120" mass="13612">MDSSFLHYSLNTQNLTFNENDSKVMVLYGVLAKARSFESSSERTDRMQYSPEKEVRVWLGTFDTTEAATALAYDQAALAMRGLTAMLNFSADVVYKSLKEMRYDFEAGCSLVRHGRKDTL</sequence>
<dbReference type="SUPFAM" id="SSF54171">
    <property type="entry name" value="DNA-binding domain"/>
    <property type="match status" value="1"/>
</dbReference>
<dbReference type="EMBL" id="OU503055">
    <property type="protein sequence ID" value="CAI9783747.1"/>
    <property type="molecule type" value="Genomic_DNA"/>
</dbReference>
<keyword evidence="2" id="KW-0805">Transcription regulation</keyword>
<evidence type="ECO:0000259" key="6">
    <source>
        <dbReference type="PROSITE" id="PS51032"/>
    </source>
</evidence>
<reference evidence="7" key="1">
    <citation type="submission" date="2023-05" db="EMBL/GenBank/DDBJ databases">
        <authorList>
            <person name="Huff M."/>
        </authorList>
    </citation>
    <scope>NUCLEOTIDE SEQUENCE</scope>
</reference>